<dbReference type="SUPFAM" id="SSF52540">
    <property type="entry name" value="P-loop containing nucleoside triphosphate hydrolases"/>
    <property type="match status" value="1"/>
</dbReference>
<dbReference type="Pfam" id="PF07693">
    <property type="entry name" value="KAP_NTPase"/>
    <property type="match status" value="1"/>
</dbReference>
<evidence type="ECO:0000259" key="1">
    <source>
        <dbReference type="Pfam" id="PF07693"/>
    </source>
</evidence>
<name>A0ABT4PKS2_9BACT</name>
<feature type="domain" description="KAP NTPase" evidence="1">
    <location>
        <begin position="24"/>
        <end position="287"/>
    </location>
</feature>
<organism evidence="2 3">
    <name type="scientific">Phocaeicola acetigenes</name>
    <dbReference type="NCBI Taxonomy" id="3016083"/>
    <lineage>
        <taxon>Bacteria</taxon>
        <taxon>Pseudomonadati</taxon>
        <taxon>Bacteroidota</taxon>
        <taxon>Bacteroidia</taxon>
        <taxon>Bacteroidales</taxon>
        <taxon>Bacteroidaceae</taxon>
        <taxon>Phocaeicola</taxon>
    </lineage>
</organism>
<feature type="non-terminal residue" evidence="2">
    <location>
        <position position="457"/>
    </location>
</feature>
<dbReference type="EMBL" id="JAPZVM010000017">
    <property type="protein sequence ID" value="MCZ8373645.1"/>
    <property type="molecule type" value="Genomic_DNA"/>
</dbReference>
<dbReference type="InterPro" id="IPR027417">
    <property type="entry name" value="P-loop_NTPase"/>
</dbReference>
<dbReference type="InterPro" id="IPR011646">
    <property type="entry name" value="KAP_P-loop"/>
</dbReference>
<dbReference type="Gene3D" id="3.40.50.300">
    <property type="entry name" value="P-loop containing nucleotide triphosphate hydrolases"/>
    <property type="match status" value="1"/>
</dbReference>
<comment type="caution">
    <text evidence="2">The sequence shown here is derived from an EMBL/GenBank/DDBJ whole genome shotgun (WGS) entry which is preliminary data.</text>
</comment>
<keyword evidence="3" id="KW-1185">Reference proteome</keyword>
<evidence type="ECO:0000313" key="2">
    <source>
        <dbReference type="EMBL" id="MCZ8373645.1"/>
    </source>
</evidence>
<proteinExistence type="predicted"/>
<reference evidence="2" key="1">
    <citation type="submission" date="2022-12" db="EMBL/GenBank/DDBJ databases">
        <title>Phocaeicola acetigenes sp. nov., isolated feces from a healthy human.</title>
        <authorList>
            <person name="Do H."/>
            <person name="Ha Y.B."/>
            <person name="Kim J.-S."/>
            <person name="Suh M.K."/>
            <person name="Kim H.S."/>
            <person name="Lee J.-S."/>
        </authorList>
    </citation>
    <scope>NUCLEOTIDE SEQUENCE</scope>
    <source>
        <strain evidence="2">KGMB11183</strain>
    </source>
</reference>
<dbReference type="RefSeq" id="WP_269878976.1">
    <property type="nucleotide sequence ID" value="NZ_JAPZVM010000017.1"/>
</dbReference>
<protein>
    <submittedName>
        <fullName evidence="2">P-loop NTPase fold protein</fullName>
    </submittedName>
</protein>
<dbReference type="Proteomes" id="UP001141933">
    <property type="component" value="Unassembled WGS sequence"/>
</dbReference>
<gene>
    <name evidence="2" type="ORF">O6P32_13155</name>
</gene>
<sequence length="457" mass="53228">MEISIKSESERFQQFLLEENNNNIIFSGIYGIGKSYFINDFFNNQHPKEYIPIILTPVNYSVANNEDIFEYIKADILLQLLGKVACDLKECKISTSVATYYYIKNNLGSIIGNILSTAEKVCFQTDIINQLLKLRENIKQFQESDPIQEDKEIEKFITGLSQKQGSIYESNIITQIIQTLISNAKEEEENHKEAVLVIDDLDRIDPEHIFRILNIFSAHNDFCGGNEHKFKFDKTILVCDIENIRKIFHAKYGADVDFSGYIDKFYSKEIFHFDNVNEIAKCIANQVVKINSDSDIFIEDNYSHIALVFILRNLINYNLINIRTLEKFEYTYNIGHRCILYNTQRYSIALSPALTIFEFLKRVSGSPEALMSKFEILSMKNKFYNKYDENYIPQSFIILADLQNNQLTKTEQLNYKGINYNIDVNKPMLITNNVDYKSLDEVPVNLFEMIYDAYSNY</sequence>
<evidence type="ECO:0000313" key="3">
    <source>
        <dbReference type="Proteomes" id="UP001141933"/>
    </source>
</evidence>
<accession>A0ABT4PKS2</accession>